<dbReference type="AlphaFoldDB" id="A0A0F9CMU6"/>
<feature type="region of interest" description="Disordered" evidence="1">
    <location>
        <begin position="60"/>
        <end position="113"/>
    </location>
</feature>
<sequence>MAASLLGLEGSILDLSGRESKRTGRLKSINTAAECLPSTSLVLGSTPTSEIAVESINRMNDECEAGTPDIDANEHTTSSGLTSSPGVSPARTSPTLASGQESKATEADSGAKCSASFANYD</sequence>
<organism evidence="2">
    <name type="scientific">marine sediment metagenome</name>
    <dbReference type="NCBI Taxonomy" id="412755"/>
    <lineage>
        <taxon>unclassified sequences</taxon>
        <taxon>metagenomes</taxon>
        <taxon>ecological metagenomes</taxon>
    </lineage>
</organism>
<feature type="non-terminal residue" evidence="2">
    <location>
        <position position="121"/>
    </location>
</feature>
<evidence type="ECO:0000313" key="2">
    <source>
        <dbReference type="EMBL" id="KKK97946.1"/>
    </source>
</evidence>
<dbReference type="EMBL" id="LAZR01045827">
    <property type="protein sequence ID" value="KKK97946.1"/>
    <property type="molecule type" value="Genomic_DNA"/>
</dbReference>
<feature type="compositionally biased region" description="Polar residues" evidence="1">
    <location>
        <begin position="75"/>
        <end position="102"/>
    </location>
</feature>
<comment type="caution">
    <text evidence="2">The sequence shown here is derived from an EMBL/GenBank/DDBJ whole genome shotgun (WGS) entry which is preliminary data.</text>
</comment>
<reference evidence="2" key="1">
    <citation type="journal article" date="2015" name="Nature">
        <title>Complex archaea that bridge the gap between prokaryotes and eukaryotes.</title>
        <authorList>
            <person name="Spang A."/>
            <person name="Saw J.H."/>
            <person name="Jorgensen S.L."/>
            <person name="Zaremba-Niedzwiedzka K."/>
            <person name="Martijn J."/>
            <person name="Lind A.E."/>
            <person name="van Eijk R."/>
            <person name="Schleper C."/>
            <person name="Guy L."/>
            <person name="Ettema T.J."/>
        </authorList>
    </citation>
    <scope>NUCLEOTIDE SEQUENCE</scope>
</reference>
<name>A0A0F9CMU6_9ZZZZ</name>
<protein>
    <submittedName>
        <fullName evidence="2">Uncharacterized protein</fullName>
    </submittedName>
</protein>
<accession>A0A0F9CMU6</accession>
<evidence type="ECO:0000256" key="1">
    <source>
        <dbReference type="SAM" id="MobiDB-lite"/>
    </source>
</evidence>
<proteinExistence type="predicted"/>
<gene>
    <name evidence="2" type="ORF">LCGC14_2647680</name>
</gene>